<dbReference type="InterPro" id="IPR051171">
    <property type="entry name" value="CaCA"/>
</dbReference>
<dbReference type="NCBIfam" id="NF045639">
    <property type="entry name" value="GCX_COOH"/>
    <property type="match status" value="1"/>
</dbReference>
<accession>A0A369HZ29</accession>
<keyword evidence="3" id="KW-0732">Signal</keyword>
<feature type="compositionally biased region" description="Acidic residues" evidence="7">
    <location>
        <begin position="2650"/>
        <end position="2660"/>
    </location>
</feature>
<sequence length="3832" mass="390798">MKFTLPFSVSILLSLLIGILNPPEDTLSIAAQKKNAAIHTGKHTPVKEGGGTYSFGRGNLKPSNSQEFSPFIYQPNESSWEVNSVSSLLAPTITAIKSFVLLEKAGGSVGPTPGDTLKYTVVISNGAVAGAGNNASGVIFTDQIDANTTLVPGSLKSGPIAIDDSYSTVGNVSIAVPVGAGLMLNDVNLNGTPMTVTAIDDTGTMGDVTFNANGSFTFNPDPGFEGTTTFTYTVDNGYMTSTGTVTVTVTGMIWFINASAAPGGDGRLSTPWNSMNNFNASSLDDPGDNIFVYTGTYNNTLATILLGQQKLIGQGAVGASLAALAGVTFSTHPPISPATIPAVNGTNPIINQAANNINMQSQNQVRGVNINNTGGTSLLGSNFTSALVREVSINNTGGVAINFNNGAMDAIFLSVSASNSANAISIIQTTGSVQITGTGITDASGGTLTNISGRGIDLRNATNITLKNMNLPSANSTSDGGFDTQCDEDDVAACFAAIYMNGVSTVSLDNIDIGATEEHGIMGLNVSNLTINNCTATNNGNSNEENALKLRNLSGTCSITNSTFQLSAFRIAHIINITGNLNLTVDNCTFNNTAASGVGADCFELRTQGTATGTVNLKNSNFHRARSKGIQVFAEGNSTLNLNITNCSVQRFGGLMAGIEVGSNGAAATLNYNVNNNSNIESAGEVAFLASTFITSDLNGRTNNNTNITNTINEANTFSNIRVLHEGNGQAILEIKDNSNVLSNNLDIPVDFVALNGAGPAARFDITLDNNNITNTITDVTMPIATGLEGVVLRAGDGTGGDINTLCGYIARNDLNLAPSVARAFRVRHLDATIMNLQGTGPTTADNWISNMNTNNNGTISAYGPNVGITFGGVCNVPAHAAPASIMDEQILVASIGSNDSLNNVTVAANEPEKQESKAPQLQNVKPESDKSPRLSAPEVSLSGETVTVGGMSGFALPAGKSITIEFKAIINSPLPLGTCQISNQGTVTAAGGINVLTGTAIGNNNPTVTTLSTHSLGNLVFKDNNKNGTFDGGDLGVNGVTVNLYRDNGTTAGTLDAGDVFVATQITAGGGLYSFTNLCSGDYIVQIPAAEFGVGQELEGLLSSPQGAASDPDNNTDNDDNGQDALSGSIASQAITLDFSNGLVENNTTLDFGFKTPINVIISDVTLAEGNGGGTTTFGFTVTRNDVTTAFDLTVNTLGGTAVSGTDFTAITNGTVSFAANGSPTATVNVSVNADEIVELSEAFSVILSGAPAGVILTDATGAGSITNDDQATFSVNSVSQNEGNAGTQNYSFTVTLDKAIDAAASVNIATTNGTATTADNDYVANSTTLNFTGTAGETKTFNVVVNGDLKVEPNETFSVSLSSASASGRNVVISGIQNTGTGTLTNDDAATISINNKTQAEGDAGTTTFTFDVTLSQVVSSAVTVDFATAPGTANAGGDYTTNSGTLTFPANGAGQTQTITVQVIGDAVGEANETFFVNLSNIMGAAGVTFADNQGLGTILDDDLSFSISDATISEGNSGTKTLTFTVTRNSTATAETIDYQTADNTATTADNDYVAKNGTLTFAVGDASEDIVITLNGDLKVEPNETFFVNLSNLSNGSISDGQGQGTITNDDAAVVTLSGGTAKNEGAAGTTSYTFTATLNNPVQGGLSVAYTTTNGTASTADNDYTDNDGTLTFTGTSGEQKTITVLVNGDNKVELDEAFTVALGAITLAPVEVTTAGSPQTGTITNDDAATVALVGNVSQSEAITPQVFSVSLSNPVDVAVTVNFSTTDGTATTADNDYTSITNQVVTFAAGTTTAQTVNVTVVNDAKVEANEGFNVGLSSLGASGRNVILGTSIGTGTIQNDDAATVTLSIPSTPYLQNEGNSGTTAYVFTATLNNPVQGGFQVAYTTNNGLAIAPEDYTDNDGTLSFAGTAGEIKTITVLANGDLKVEANEDFSVELGSITGAPAGVTVVGTPKQAVITNDELDFGDAPDTYNTLLSNSGARHNTSIIFHLGATVDGDVDGQPTSTGNGDDIDAEGDDDDGVTLPSAFITGTTANITVNASGAGFLNAWVDFNNDGDFGDMGEQVFTNQALATGDNNLTIAVPSGAVPALTFARFRYTTATVMTPSFVGLQTTGEVEDYQVNILNTQFSVSSPTVAEGNAATTSLIFVITRTNNANAASVDYAITGGTASSGTDYVALASGTANFTAGGALTQNVTVTVNGDLMVEDNETVILTLSNPVGGGISGATGTGSITNDDAATLTLSGGTAKSEGSAGTTSYTFTATLSAAVQGGFGSPYTTTNGTASTADNDYTDNDGSLSFTGTSGEQKTITVLVNGDNKVELDETFTVALGTLTGLTPVQLGAITMAGSPQTGTITNDDAATVALVGNISELEATTPQVFSVSLSNPVDVAVTVNFSTTDGTATTADNDYTSITNQVVTFAAGTTTAQTVNVTVVNDAKVEANEGFNVGLSSLGASGRNVILGTSIGTGTIQNDDAATVTLSIPSTPYLQNEGNSGTTAYVFTATLNNPVQGGFQVAYTTNNGLAIAPEDYTDNDGTLSFAGTAGEIKTITVLANGDLKVEANEDFSVELGSITGAPAGVTVVGTPKQAVITNDELDFGDAPDTYNTLLSNSGARHNTSIIFHLGATVDGDVDGQPTSTGNGDDIDAEGDDDDGVTLPSAFITGTTANITVNASGAGFLNAWVDFNNDGDFGDMGEQVFTNQALATGDNNLTIAVPSGAVPALTFARFRYTTATVMTPSFVGLQTTGEVEDYQVNILNTQFSVSSPTVAEGNAATTSLIFVITRTNNANAASVDYAITGGTASSGTDYVALASGTANFTAGGALTQNVTVTVKGDLMVEDNETVILTLSNPVGGGISGATGTGSITNDDAATLTLSGGTAKSEGSAGTTSYTFTATLSAAVQGGFGSPYTTTNGTASTADNDYTDNDGSLSFTGTSGEQKTITVLVNGDNKVELDETFTVALGTLTGLTPVQLGAITMAGSPQTGTITNDDAATVALVGNISELEATTPQVFSVSLSNPVDVAVTVNFSTTDSTATTADSDYTGITNQTVTFMAGSTSAQTVNVSITNDTKVEINEVYKVALTNLAASGRNVILGTSIGRGNIQNDDGATLTLSGGTSKAEGNSGTTSFIFTATLNNAVQGGFSVAYTTNDSTATVADNDYTDNDGTLTFVGTAGEAKDITVLVKGDSKVEANEAFKVILGALSGTVLDASIARKDTIQIGDITNDEIDFGDAPASYGTLTANNGARHATLLGMYLGTAIDGDEDGQPTATANGDDTDTDGDDEDGVTFPNFLLTGTNTSVTVTASVAGKLDAWIDFNQDGDFDDIGERIANTLSLTAGSNQVNFSVPVGSPDGNAPARFRFSSMGGLNATGLAPDGEVEDYVAAVINTLRIYVNAANVNPSQDGSTWAKAFSNLQSGLNAAATSMFPDIEIWVAQGTYKPGTLRTDVFKIPSKVRVYGGFVGTEINLSERNWVTHPVILSGEIGTIQRNDNSYHVVLFKSTDSLTRLDGFRIERGFAEFVAGTQNINVPDLLASGGGILAIEKSKGLITNCVITDNRAIGGGGMLLRDSSQLAITKTIIYGNEATFGGGVYVLGGSKPYFENVLMVINKGLGGGMYVNSSQPSLMNCTIASNKDDGNNAGGIFNANSLTTVKNSILWGNTAPQSTSGSEITYSTVEGGFSGVGNSNLNPLFVNANPVGLAPLGTLGDYHLQICSPAINGGDNAGAPNEDLEGNVRPFPVGLGIVDRGVFESQSSGSSGPANLTVTEPITSGTVLKVADKIVATNQVSGATVVYQAGKSVTLLPGFTATVGEGNSFQALIGGCDK</sequence>
<feature type="domain" description="Calx-beta" evidence="8">
    <location>
        <begin position="1843"/>
        <end position="1946"/>
    </location>
</feature>
<protein>
    <recommendedName>
        <fullName evidence="8">Calx-beta domain-containing protein</fullName>
    </recommendedName>
</protein>
<evidence type="ECO:0000259" key="8">
    <source>
        <dbReference type="SMART" id="SM00237"/>
    </source>
</evidence>
<dbReference type="GO" id="GO:0030001">
    <property type="term" value="P:metal ion transport"/>
    <property type="evidence" value="ECO:0007669"/>
    <property type="project" value="TreeGrafter"/>
</dbReference>
<feature type="domain" description="Calx-beta" evidence="8">
    <location>
        <begin position="1608"/>
        <end position="1710"/>
    </location>
</feature>
<evidence type="ECO:0000256" key="4">
    <source>
        <dbReference type="ARBA" id="ARBA00022737"/>
    </source>
</evidence>
<reference evidence="9 10" key="1">
    <citation type="submission" date="2018-07" db="EMBL/GenBank/DDBJ databases">
        <title>Genome analysis of Runella aurantiaca.</title>
        <authorList>
            <person name="Yang X."/>
        </authorList>
    </citation>
    <scope>NUCLEOTIDE SEQUENCE [LARGE SCALE GENOMIC DNA]</scope>
    <source>
        <strain evidence="9 10">YX9</strain>
    </source>
</reference>
<feature type="domain" description="Calx-beta" evidence="8">
    <location>
        <begin position="2752"/>
        <end position="2856"/>
    </location>
</feature>
<dbReference type="SMART" id="SM00710">
    <property type="entry name" value="PbH1"/>
    <property type="match status" value="12"/>
</dbReference>
<dbReference type="Gene3D" id="2.60.40.2030">
    <property type="match status" value="15"/>
</dbReference>
<dbReference type="InterPro" id="IPR055015">
    <property type="entry name" value="GCX_COOH"/>
</dbReference>
<keyword evidence="2" id="KW-0964">Secreted</keyword>
<dbReference type="SUPFAM" id="SSF141072">
    <property type="entry name" value="CalX-like"/>
    <property type="match status" value="15"/>
</dbReference>
<evidence type="ECO:0000256" key="1">
    <source>
        <dbReference type="ARBA" id="ARBA00004613"/>
    </source>
</evidence>
<dbReference type="SUPFAM" id="SSF51126">
    <property type="entry name" value="Pectin lyase-like"/>
    <property type="match status" value="1"/>
</dbReference>
<dbReference type="GO" id="GO:0016020">
    <property type="term" value="C:membrane"/>
    <property type="evidence" value="ECO:0007669"/>
    <property type="project" value="InterPro"/>
</dbReference>
<dbReference type="GO" id="GO:0007154">
    <property type="term" value="P:cell communication"/>
    <property type="evidence" value="ECO:0007669"/>
    <property type="project" value="InterPro"/>
</dbReference>
<dbReference type="Pfam" id="PF17210">
    <property type="entry name" value="SdrD_B"/>
    <property type="match status" value="1"/>
</dbReference>
<comment type="subcellular location">
    <subcellularLocation>
        <location evidence="1">Secreted</location>
    </subcellularLocation>
</comment>
<evidence type="ECO:0000313" key="10">
    <source>
        <dbReference type="Proteomes" id="UP000253141"/>
    </source>
</evidence>
<feature type="domain" description="Calx-beta" evidence="8">
    <location>
        <begin position="1726"/>
        <end position="1826"/>
    </location>
</feature>
<dbReference type="Pfam" id="PF13229">
    <property type="entry name" value="Beta_helix"/>
    <property type="match status" value="1"/>
</dbReference>
<dbReference type="InterPro" id="IPR038081">
    <property type="entry name" value="CalX-like_sf"/>
</dbReference>
<feature type="compositionally biased region" description="Acidic residues" evidence="7">
    <location>
        <begin position="2018"/>
        <end position="2028"/>
    </location>
</feature>
<dbReference type="Pfam" id="PF20009">
    <property type="entry name" value="GEVED"/>
    <property type="match status" value="3"/>
</dbReference>
<keyword evidence="5" id="KW-0106">Calcium</keyword>
<comment type="caution">
    <text evidence="9">The sequence shown here is derived from an EMBL/GenBank/DDBJ whole genome shotgun (WGS) entry which is preliminary data.</text>
</comment>
<dbReference type="NCBIfam" id="NF041518">
    <property type="entry name" value="choice_anch_Q"/>
    <property type="match status" value="1"/>
</dbReference>
<feature type="domain" description="Calx-beta" evidence="8">
    <location>
        <begin position="1262"/>
        <end position="1364"/>
    </location>
</feature>
<evidence type="ECO:0000256" key="5">
    <source>
        <dbReference type="ARBA" id="ARBA00022837"/>
    </source>
</evidence>
<feature type="domain" description="Calx-beta" evidence="8">
    <location>
        <begin position="2235"/>
        <end position="2338"/>
    </location>
</feature>
<dbReference type="RefSeq" id="WP_114464134.1">
    <property type="nucleotide sequence ID" value="NZ_QPIW01000036.1"/>
</dbReference>
<feature type="region of interest" description="Disordered" evidence="7">
    <location>
        <begin position="2638"/>
        <end position="2660"/>
    </location>
</feature>
<dbReference type="InterPro" id="IPR039448">
    <property type="entry name" value="Beta_helix"/>
</dbReference>
<dbReference type="Proteomes" id="UP000253141">
    <property type="component" value="Unassembled WGS sequence"/>
</dbReference>
<feature type="region of interest" description="Disordered" evidence="7">
    <location>
        <begin position="2006"/>
        <end position="2028"/>
    </location>
</feature>
<dbReference type="InterPro" id="IPR013783">
    <property type="entry name" value="Ig-like_fold"/>
</dbReference>
<evidence type="ECO:0000256" key="7">
    <source>
        <dbReference type="SAM" id="MobiDB-lite"/>
    </source>
</evidence>
<dbReference type="InterPro" id="IPR033764">
    <property type="entry name" value="Sdr_B"/>
</dbReference>
<feature type="domain" description="Calx-beta" evidence="8">
    <location>
        <begin position="1498"/>
        <end position="1596"/>
    </location>
</feature>
<dbReference type="Pfam" id="PF17963">
    <property type="entry name" value="Big_9"/>
    <property type="match status" value="1"/>
</dbReference>
<dbReference type="Gene3D" id="2.60.40.10">
    <property type="entry name" value="Immunoglobulins"/>
    <property type="match status" value="1"/>
</dbReference>
<evidence type="ECO:0000256" key="6">
    <source>
        <dbReference type="ARBA" id="ARBA00023065"/>
    </source>
</evidence>
<feature type="region of interest" description="Disordered" evidence="7">
    <location>
        <begin position="1103"/>
        <end position="1126"/>
    </location>
</feature>
<dbReference type="InterPro" id="IPR006626">
    <property type="entry name" value="PbH1"/>
</dbReference>
<feature type="domain" description="Calx-beta" evidence="8">
    <location>
        <begin position="2867"/>
        <end position="2970"/>
    </location>
</feature>
<keyword evidence="6" id="KW-0813">Transport</keyword>
<dbReference type="InterPro" id="IPR045474">
    <property type="entry name" value="GEVED"/>
</dbReference>
<feature type="region of interest" description="Disordered" evidence="7">
    <location>
        <begin position="3269"/>
        <end position="3290"/>
    </location>
</feature>
<keyword evidence="6" id="KW-0406">Ion transport</keyword>
<keyword evidence="4" id="KW-0677">Repeat</keyword>
<dbReference type="SUPFAM" id="SSF117074">
    <property type="entry name" value="Hypothetical protein PA1324"/>
    <property type="match status" value="1"/>
</dbReference>
<feature type="domain" description="Calx-beta" evidence="8">
    <location>
        <begin position="2990"/>
        <end position="3090"/>
    </location>
</feature>
<keyword evidence="10" id="KW-1185">Reference proteome</keyword>
<evidence type="ECO:0000256" key="2">
    <source>
        <dbReference type="ARBA" id="ARBA00022525"/>
    </source>
</evidence>
<proteinExistence type="predicted"/>
<gene>
    <name evidence="9" type="ORF">DVG78_27145</name>
</gene>
<dbReference type="InterPro" id="IPR011050">
    <property type="entry name" value="Pectin_lyase_fold/virulence"/>
</dbReference>
<name>A0A369HZ29_9BACT</name>
<dbReference type="InterPro" id="IPR003644">
    <property type="entry name" value="Calx_beta"/>
</dbReference>
<evidence type="ECO:0000256" key="3">
    <source>
        <dbReference type="ARBA" id="ARBA00022729"/>
    </source>
</evidence>
<organism evidence="9 10">
    <name type="scientific">Runella aurantiaca</name>
    <dbReference type="NCBI Taxonomy" id="2282308"/>
    <lineage>
        <taxon>Bacteria</taxon>
        <taxon>Pseudomonadati</taxon>
        <taxon>Bacteroidota</taxon>
        <taxon>Cytophagia</taxon>
        <taxon>Cytophagales</taxon>
        <taxon>Spirosomataceae</taxon>
        <taxon>Runella</taxon>
    </lineage>
</organism>
<evidence type="ECO:0000313" key="9">
    <source>
        <dbReference type="EMBL" id="RDB02791.1"/>
    </source>
</evidence>
<dbReference type="EMBL" id="QPIW01000036">
    <property type="protein sequence ID" value="RDB02791.1"/>
    <property type="molecule type" value="Genomic_DNA"/>
</dbReference>
<feature type="domain" description="Calx-beta" evidence="8">
    <location>
        <begin position="2358"/>
        <end position="2458"/>
    </location>
</feature>
<feature type="domain" description="Calx-beta" evidence="8">
    <location>
        <begin position="1381"/>
        <end position="1483"/>
    </location>
</feature>
<feature type="region of interest" description="Disordered" evidence="7">
    <location>
        <begin position="908"/>
        <end position="940"/>
    </location>
</feature>
<dbReference type="Pfam" id="PF03160">
    <property type="entry name" value="Calx-beta"/>
    <property type="match status" value="15"/>
</dbReference>
<feature type="domain" description="Calx-beta" evidence="8">
    <location>
        <begin position="2120"/>
        <end position="2224"/>
    </location>
</feature>
<dbReference type="SMART" id="SM00237">
    <property type="entry name" value="Calx_beta"/>
    <property type="match status" value="14"/>
</dbReference>
<dbReference type="GO" id="GO:0005576">
    <property type="term" value="C:extracellular region"/>
    <property type="evidence" value="ECO:0007669"/>
    <property type="project" value="UniProtKB-SubCell"/>
</dbReference>
<feature type="domain" description="Calx-beta" evidence="8">
    <location>
        <begin position="2475"/>
        <end position="2578"/>
    </location>
</feature>
<dbReference type="InterPro" id="IPR059226">
    <property type="entry name" value="Choice_anch_Q_dom"/>
</dbReference>
<feature type="domain" description="Calx-beta" evidence="8">
    <location>
        <begin position="3107"/>
        <end position="3208"/>
    </location>
</feature>
<dbReference type="PANTHER" id="PTHR11878:SF65">
    <property type="entry name" value="NA_CA-EXCHANGE PROTEIN, ISOFORM G"/>
    <property type="match status" value="1"/>
</dbReference>
<dbReference type="PANTHER" id="PTHR11878">
    <property type="entry name" value="SODIUM/CALCIUM EXCHANGER"/>
    <property type="match status" value="1"/>
</dbReference>
<dbReference type="OrthoDB" id="1391570at2"/>